<gene>
    <name evidence="1" type="ORF">GCM10010246_60060</name>
</gene>
<evidence type="ECO:0000313" key="1">
    <source>
        <dbReference type="EMBL" id="GAA2361320.1"/>
    </source>
</evidence>
<dbReference type="Proteomes" id="UP001500253">
    <property type="component" value="Unassembled WGS sequence"/>
</dbReference>
<evidence type="ECO:0000313" key="2">
    <source>
        <dbReference type="Proteomes" id="UP001500253"/>
    </source>
</evidence>
<comment type="caution">
    <text evidence="1">The sequence shown here is derived from an EMBL/GenBank/DDBJ whole genome shotgun (WGS) entry which is preliminary data.</text>
</comment>
<dbReference type="EMBL" id="BAAASD010000032">
    <property type="protein sequence ID" value="GAA2361320.1"/>
    <property type="molecule type" value="Genomic_DNA"/>
</dbReference>
<accession>A0ABP5TTG3</accession>
<keyword evidence="2" id="KW-1185">Reference proteome</keyword>
<proteinExistence type="predicted"/>
<organism evidence="1 2">
    <name type="scientific">Streptomyces cuspidosporus</name>
    <dbReference type="NCBI Taxonomy" id="66882"/>
    <lineage>
        <taxon>Bacteria</taxon>
        <taxon>Bacillati</taxon>
        <taxon>Actinomycetota</taxon>
        <taxon>Actinomycetes</taxon>
        <taxon>Kitasatosporales</taxon>
        <taxon>Streptomycetaceae</taxon>
        <taxon>Streptomyces</taxon>
    </lineage>
</organism>
<protein>
    <submittedName>
        <fullName evidence="1">Uncharacterized protein</fullName>
    </submittedName>
</protein>
<sequence>MDCRPFMGRSPEGRGTACWWHVFRWGIGSETKEALKGASTSAGARRQILWWGGADGSVRRPRFRWFGTVRADARLDRGPVTLDAGRYPQPPLTAWSLGRAAMSSRRPETASLR</sequence>
<reference evidence="2" key="1">
    <citation type="journal article" date="2019" name="Int. J. Syst. Evol. Microbiol.">
        <title>The Global Catalogue of Microorganisms (GCM) 10K type strain sequencing project: providing services to taxonomists for standard genome sequencing and annotation.</title>
        <authorList>
            <consortium name="The Broad Institute Genomics Platform"/>
            <consortium name="The Broad Institute Genome Sequencing Center for Infectious Disease"/>
            <person name="Wu L."/>
            <person name="Ma J."/>
        </authorList>
    </citation>
    <scope>NUCLEOTIDE SEQUENCE [LARGE SCALE GENOMIC DNA]</scope>
    <source>
        <strain evidence="2">JCM 4316</strain>
    </source>
</reference>
<name>A0ABP5TTG3_9ACTN</name>